<dbReference type="Proteomes" id="UP001175226">
    <property type="component" value="Unassembled WGS sequence"/>
</dbReference>
<reference evidence="2" key="1">
    <citation type="submission" date="2023-06" db="EMBL/GenBank/DDBJ databases">
        <authorList>
            <consortium name="Lawrence Berkeley National Laboratory"/>
            <person name="Ahrendt S."/>
            <person name="Sahu N."/>
            <person name="Indic B."/>
            <person name="Wong-Bajracharya J."/>
            <person name="Merenyi Z."/>
            <person name="Ke H.-M."/>
            <person name="Monk M."/>
            <person name="Kocsube S."/>
            <person name="Drula E."/>
            <person name="Lipzen A."/>
            <person name="Balint B."/>
            <person name="Henrissat B."/>
            <person name="Andreopoulos B."/>
            <person name="Martin F.M."/>
            <person name="Harder C.B."/>
            <person name="Rigling D."/>
            <person name="Ford K.L."/>
            <person name="Foster G.D."/>
            <person name="Pangilinan J."/>
            <person name="Papanicolaou A."/>
            <person name="Barry K."/>
            <person name="LaButti K."/>
            <person name="Viragh M."/>
            <person name="Koriabine M."/>
            <person name="Yan M."/>
            <person name="Riley R."/>
            <person name="Champramary S."/>
            <person name="Plett K.L."/>
            <person name="Tsai I.J."/>
            <person name="Slot J."/>
            <person name="Sipos G."/>
            <person name="Plett J."/>
            <person name="Nagy L.G."/>
            <person name="Grigoriev I.V."/>
        </authorList>
    </citation>
    <scope>NUCLEOTIDE SEQUENCE</scope>
    <source>
        <strain evidence="2">FPL87.14</strain>
    </source>
</reference>
<comment type="caution">
    <text evidence="2">The sequence shown here is derived from an EMBL/GenBank/DDBJ whole genome shotgun (WGS) entry which is preliminary data.</text>
</comment>
<keyword evidence="3" id="KW-1185">Reference proteome</keyword>
<gene>
    <name evidence="2" type="ORF">EV421DRAFT_1903961</name>
</gene>
<name>A0AA39JHS9_9AGAR</name>
<accession>A0AA39JHS9</accession>
<feature type="compositionally biased region" description="Low complexity" evidence="1">
    <location>
        <begin position="171"/>
        <end position="195"/>
    </location>
</feature>
<dbReference type="AlphaFoldDB" id="A0AA39JHS9"/>
<dbReference type="EMBL" id="JAUEPT010000024">
    <property type="protein sequence ID" value="KAK0443001.1"/>
    <property type="molecule type" value="Genomic_DNA"/>
</dbReference>
<organism evidence="2 3">
    <name type="scientific">Armillaria borealis</name>
    <dbReference type="NCBI Taxonomy" id="47425"/>
    <lineage>
        <taxon>Eukaryota</taxon>
        <taxon>Fungi</taxon>
        <taxon>Dikarya</taxon>
        <taxon>Basidiomycota</taxon>
        <taxon>Agaricomycotina</taxon>
        <taxon>Agaricomycetes</taxon>
        <taxon>Agaricomycetidae</taxon>
        <taxon>Agaricales</taxon>
        <taxon>Marasmiineae</taxon>
        <taxon>Physalacriaceae</taxon>
        <taxon>Armillaria</taxon>
    </lineage>
</organism>
<evidence type="ECO:0000313" key="3">
    <source>
        <dbReference type="Proteomes" id="UP001175226"/>
    </source>
</evidence>
<sequence>MSPARIPSRGQCIQPIDNNLDGCQCSWFASTLLDQYICGACGHGIHAHVDYVSMIVNHYPATQCAAYVQKTPLTQCCTCGTWLYDHIAINNLYRSAEPWNVLDHFPDNDDLSSNAIGFSNDDINDAYTPSSVFSSSTDSNTTDLAPALISSLSISPHAFGSSGDATENILHPLTPLSSPSASSAPSTTQSHTTQTQGYSSDDYFIQYPDHLINSSYARQPGGVTDESFEYQYYSANVMHGAPEAWSGQYD</sequence>
<evidence type="ECO:0000256" key="1">
    <source>
        <dbReference type="SAM" id="MobiDB-lite"/>
    </source>
</evidence>
<proteinExistence type="predicted"/>
<evidence type="ECO:0000313" key="2">
    <source>
        <dbReference type="EMBL" id="KAK0443001.1"/>
    </source>
</evidence>
<protein>
    <submittedName>
        <fullName evidence="2">Uncharacterized protein</fullName>
    </submittedName>
</protein>
<feature type="region of interest" description="Disordered" evidence="1">
    <location>
        <begin position="170"/>
        <end position="200"/>
    </location>
</feature>